<protein>
    <submittedName>
        <fullName evidence="1">Glycosyl transferase family 2</fullName>
    </submittedName>
</protein>
<evidence type="ECO:0000313" key="1">
    <source>
        <dbReference type="EMBL" id="GAT11759.1"/>
    </source>
</evidence>
<name>A0ABQ0KQ50_MYCNV</name>
<dbReference type="Proteomes" id="UP000069773">
    <property type="component" value="Unassembled WGS sequence"/>
</dbReference>
<reference evidence="1 2" key="1">
    <citation type="journal article" date="2016" name="Genome Announc.">
        <title>Draft Genome Sequences of Five Rapidly Growing Mycobacterium Species, M. thermoresistibile, M. fortuitum subsp. acetamidolyticum, M. canariasense, M. brisbanense, and M. novocastrense.</title>
        <authorList>
            <person name="Katahira K."/>
            <person name="Ogura Y."/>
            <person name="Gotoh Y."/>
            <person name="Hayashi T."/>
        </authorList>
    </citation>
    <scope>NUCLEOTIDE SEQUENCE [LARGE SCALE GENOMIC DNA]</scope>
    <source>
        <strain evidence="1 2">JCM18114</strain>
    </source>
</reference>
<proteinExistence type="predicted"/>
<organism evidence="1 2">
    <name type="scientific">Mycolicibacterium novocastrense</name>
    <name type="common">Mycobacterium novocastrense</name>
    <dbReference type="NCBI Taxonomy" id="59813"/>
    <lineage>
        <taxon>Bacteria</taxon>
        <taxon>Bacillati</taxon>
        <taxon>Actinomycetota</taxon>
        <taxon>Actinomycetes</taxon>
        <taxon>Mycobacteriales</taxon>
        <taxon>Mycobacteriaceae</taxon>
        <taxon>Mycolicibacterium</taxon>
    </lineage>
</organism>
<evidence type="ECO:0000313" key="2">
    <source>
        <dbReference type="Proteomes" id="UP000069773"/>
    </source>
</evidence>
<sequence length="130" mass="14437">MTVSSGQERDRNGRFAKTCSWSPRVKRTHAGLSRVGAAECEGWSRRPWEGRTRGSALVELKPRKGWARYHVDVSAGRRISYGLAEVVQLVGCAFIGPTCRGGELPLAGKAVPWLHRQRGHDRESRVSNRG</sequence>
<dbReference type="GO" id="GO:0016740">
    <property type="term" value="F:transferase activity"/>
    <property type="evidence" value="ECO:0007669"/>
    <property type="project" value="UniProtKB-KW"/>
</dbReference>
<comment type="caution">
    <text evidence="1">The sequence shown here is derived from an EMBL/GenBank/DDBJ whole genome shotgun (WGS) entry which is preliminary data.</text>
</comment>
<accession>A0ABQ0KQ50</accession>
<keyword evidence="1" id="KW-0808">Transferase</keyword>
<dbReference type="EMBL" id="BCTA01000072">
    <property type="protein sequence ID" value="GAT11759.1"/>
    <property type="molecule type" value="Genomic_DNA"/>
</dbReference>
<keyword evidence="2" id="KW-1185">Reference proteome</keyword>
<gene>
    <name evidence="1" type="ORF">RMCN_4892</name>
</gene>